<evidence type="ECO:0000313" key="2">
    <source>
        <dbReference type="Proteomes" id="UP001454036"/>
    </source>
</evidence>
<accession>A0AAV3QE94</accession>
<comment type="caution">
    <text evidence="1">The sequence shown here is derived from an EMBL/GenBank/DDBJ whole genome shotgun (WGS) entry which is preliminary data.</text>
</comment>
<reference evidence="1 2" key="1">
    <citation type="submission" date="2024-01" db="EMBL/GenBank/DDBJ databases">
        <title>The complete chloroplast genome sequence of Lithospermum erythrorhizon: insights into the phylogenetic relationship among Boraginaceae species and the maternal lineages of purple gromwells.</title>
        <authorList>
            <person name="Okada T."/>
            <person name="Watanabe K."/>
        </authorList>
    </citation>
    <scope>NUCLEOTIDE SEQUENCE [LARGE SCALE GENOMIC DNA]</scope>
</reference>
<gene>
    <name evidence="1" type="ORF">LIER_17387</name>
</gene>
<dbReference type="AlphaFoldDB" id="A0AAV3QE94"/>
<proteinExistence type="predicted"/>
<dbReference type="EMBL" id="BAABME010004040">
    <property type="protein sequence ID" value="GAA0160955.1"/>
    <property type="molecule type" value="Genomic_DNA"/>
</dbReference>
<sequence>MCSSRSVFPVNLENVGSFNPAGMIAPRMSSEKRASLANSVLVPRRVCPATLAERTSTCRRKTAIASGGGAWAAASRATAS</sequence>
<keyword evidence="2" id="KW-1185">Reference proteome</keyword>
<organism evidence="1 2">
    <name type="scientific">Lithospermum erythrorhizon</name>
    <name type="common">Purple gromwell</name>
    <name type="synonym">Lithospermum officinale var. erythrorhizon</name>
    <dbReference type="NCBI Taxonomy" id="34254"/>
    <lineage>
        <taxon>Eukaryota</taxon>
        <taxon>Viridiplantae</taxon>
        <taxon>Streptophyta</taxon>
        <taxon>Embryophyta</taxon>
        <taxon>Tracheophyta</taxon>
        <taxon>Spermatophyta</taxon>
        <taxon>Magnoliopsida</taxon>
        <taxon>eudicotyledons</taxon>
        <taxon>Gunneridae</taxon>
        <taxon>Pentapetalae</taxon>
        <taxon>asterids</taxon>
        <taxon>lamiids</taxon>
        <taxon>Boraginales</taxon>
        <taxon>Boraginaceae</taxon>
        <taxon>Boraginoideae</taxon>
        <taxon>Lithospermeae</taxon>
        <taxon>Lithospermum</taxon>
    </lineage>
</organism>
<name>A0AAV3QE94_LITER</name>
<dbReference type="Proteomes" id="UP001454036">
    <property type="component" value="Unassembled WGS sequence"/>
</dbReference>
<protein>
    <submittedName>
        <fullName evidence="1">Uncharacterized protein</fullName>
    </submittedName>
</protein>
<evidence type="ECO:0000313" key="1">
    <source>
        <dbReference type="EMBL" id="GAA0160955.1"/>
    </source>
</evidence>